<gene>
    <name evidence="1" type="ordered locus">Oweho_2403</name>
</gene>
<keyword evidence="2" id="KW-1185">Reference proteome</keyword>
<proteinExistence type="predicted"/>
<name>G8R708_OWEHD</name>
<dbReference type="KEGG" id="oho:Oweho_2403"/>
<dbReference type="NCBIfam" id="TIGR04122">
    <property type="entry name" value="Xnuc_lig_assoc"/>
    <property type="match status" value="1"/>
</dbReference>
<evidence type="ECO:0000313" key="1">
    <source>
        <dbReference type="EMBL" id="AEV33373.1"/>
    </source>
</evidence>
<dbReference type="Proteomes" id="UP000005631">
    <property type="component" value="Chromosome"/>
</dbReference>
<dbReference type="GO" id="GO:0004527">
    <property type="term" value="F:exonuclease activity"/>
    <property type="evidence" value="ECO:0007669"/>
    <property type="project" value="UniProtKB-KW"/>
</dbReference>
<organism evidence="1 2">
    <name type="scientific">Owenweeksia hongkongensis (strain DSM 17368 / CIP 108786 / JCM 12287 / NRRL B-23963 / UST20020801)</name>
    <dbReference type="NCBI Taxonomy" id="926562"/>
    <lineage>
        <taxon>Bacteria</taxon>
        <taxon>Pseudomonadati</taxon>
        <taxon>Bacteroidota</taxon>
        <taxon>Flavobacteriia</taxon>
        <taxon>Flavobacteriales</taxon>
        <taxon>Owenweeksiaceae</taxon>
        <taxon>Owenweeksia</taxon>
    </lineage>
</organism>
<dbReference type="OrthoDB" id="9803916at2"/>
<dbReference type="HOGENOM" id="CLU_050517_1_0_10"/>
<dbReference type="eggNOG" id="COG1236">
    <property type="taxonomic scope" value="Bacteria"/>
</dbReference>
<dbReference type="RefSeq" id="WP_014202722.1">
    <property type="nucleotide sequence ID" value="NC_016599.1"/>
</dbReference>
<dbReference type="STRING" id="926562.Oweho_2403"/>
<keyword evidence="1" id="KW-0378">Hydrolase</keyword>
<dbReference type="InterPro" id="IPR050698">
    <property type="entry name" value="MBL"/>
</dbReference>
<dbReference type="InterPro" id="IPR036866">
    <property type="entry name" value="RibonucZ/Hydroxyglut_hydro"/>
</dbReference>
<sequence>MSLLTFNKNGIYCKLADVYIDPWKPVKRALITHAHADHSRSGHQSYLAHKDSETVMRLRLGADINLETVEFGEVKTINGVKFSFHPAGHIPGSAQIRAEYKGEIWVVSGDYKVQKDGISTPFEPVACQHFITESTFGLPIYKWEEQPVVMDEINQWWQSCKEKRKVAVIGAYSLGKAQRIINHVDQGIGRIFTHGAVENTNQALREGGMEIAPTTYVSDEFAKKDFAGNLVVCPPGALGSAWMKRLGPAETAFGSGWMALRGARRRRAADRGFVLSDHADWDGLNTAVIATGAENIYVTHGYQAAYTRWLVEEYGLNAVAVKTLYEGEGAEEQEGKEVKKA</sequence>
<reference evidence="1 2" key="1">
    <citation type="journal article" date="2012" name="Stand. Genomic Sci.">
        <title>Genome sequence of the orange-pigmented seawater bacterium Owenweeksia hongkongensis type strain (UST20020801(T)).</title>
        <authorList>
            <person name="Riedel T."/>
            <person name="Held B."/>
            <person name="Nolan M."/>
            <person name="Lucas S."/>
            <person name="Lapidus A."/>
            <person name="Tice H."/>
            <person name="Del Rio T.G."/>
            <person name="Cheng J.F."/>
            <person name="Han C."/>
            <person name="Tapia R."/>
            <person name="Goodwin L.A."/>
            <person name="Pitluck S."/>
            <person name="Liolios K."/>
            <person name="Mavromatis K."/>
            <person name="Pagani I."/>
            <person name="Ivanova N."/>
            <person name="Mikhailova N."/>
            <person name="Pati A."/>
            <person name="Chen A."/>
            <person name="Palaniappan K."/>
            <person name="Rohde M."/>
            <person name="Tindall B.J."/>
            <person name="Detter J.C."/>
            <person name="Goker M."/>
            <person name="Woyke T."/>
            <person name="Bristow J."/>
            <person name="Eisen J.A."/>
            <person name="Markowitz V."/>
            <person name="Hugenholtz P."/>
            <person name="Klenk H.P."/>
            <person name="Kyrpides N.C."/>
        </authorList>
    </citation>
    <scope>NUCLEOTIDE SEQUENCE</scope>
    <source>
        <strain evidence="2">DSM 17368 / JCM 12287 / NRRL B-23963</strain>
    </source>
</reference>
<evidence type="ECO:0000313" key="2">
    <source>
        <dbReference type="Proteomes" id="UP000005631"/>
    </source>
</evidence>
<keyword evidence="1" id="KW-0269">Exonuclease</keyword>
<dbReference type="AlphaFoldDB" id="G8R708"/>
<dbReference type="EMBL" id="CP003156">
    <property type="protein sequence ID" value="AEV33373.1"/>
    <property type="molecule type" value="Genomic_DNA"/>
</dbReference>
<dbReference type="GO" id="GO:0004521">
    <property type="term" value="F:RNA endonuclease activity"/>
    <property type="evidence" value="ECO:0007669"/>
    <property type="project" value="TreeGrafter"/>
</dbReference>
<dbReference type="PANTHER" id="PTHR11203">
    <property type="entry name" value="CLEAVAGE AND POLYADENYLATION SPECIFICITY FACTOR FAMILY MEMBER"/>
    <property type="match status" value="1"/>
</dbReference>
<dbReference type="InterPro" id="IPR026360">
    <property type="entry name" value="Xnuc_lig_assoc"/>
</dbReference>
<dbReference type="SUPFAM" id="SSF56281">
    <property type="entry name" value="Metallo-hydrolase/oxidoreductase"/>
    <property type="match status" value="1"/>
</dbReference>
<dbReference type="PATRIC" id="fig|926562.3.peg.2420"/>
<protein>
    <submittedName>
        <fullName evidence="1">Putative exonuclease of the beta-lactamase fold involved in RNA processing</fullName>
    </submittedName>
</protein>
<dbReference type="Gene3D" id="3.60.15.10">
    <property type="entry name" value="Ribonuclease Z/Hydroxyacylglutathione hydrolase-like"/>
    <property type="match status" value="1"/>
</dbReference>
<keyword evidence="1" id="KW-0540">Nuclease</keyword>
<dbReference type="PANTHER" id="PTHR11203:SF49">
    <property type="entry name" value="BLL1145 PROTEIN"/>
    <property type="match status" value="1"/>
</dbReference>
<accession>G8R708</accession>